<reference evidence="2 3" key="1">
    <citation type="journal article" date="2017" name="Elife">
        <title>Extensive horizontal gene transfer in cheese-associated bacteria.</title>
        <authorList>
            <person name="Bonham K.S."/>
            <person name="Wolfe B.E."/>
            <person name="Dutton R.J."/>
        </authorList>
    </citation>
    <scope>NUCLEOTIDE SEQUENCE [LARGE SCALE GENOMIC DNA]</scope>
    <source>
        <strain evidence="2 3">JB182</strain>
    </source>
</reference>
<keyword evidence="1" id="KW-0732">Signal</keyword>
<organism evidence="2 3">
    <name type="scientific">Glutamicibacter arilaitensis</name>
    <dbReference type="NCBI Taxonomy" id="256701"/>
    <lineage>
        <taxon>Bacteria</taxon>
        <taxon>Bacillati</taxon>
        <taxon>Actinomycetota</taxon>
        <taxon>Actinomycetes</taxon>
        <taxon>Micrococcales</taxon>
        <taxon>Micrococcaceae</taxon>
        <taxon>Glutamicibacter</taxon>
    </lineage>
</organism>
<comment type="caution">
    <text evidence="2">The sequence shown here is derived from an EMBL/GenBank/DDBJ whole genome shotgun (WGS) entry which is preliminary data.</text>
</comment>
<accession>A0A2N7RY64</accession>
<evidence type="ECO:0000313" key="2">
    <source>
        <dbReference type="EMBL" id="PMQ18836.1"/>
    </source>
</evidence>
<name>A0A2N7RY64_9MICC</name>
<evidence type="ECO:0000313" key="3">
    <source>
        <dbReference type="Proteomes" id="UP000235739"/>
    </source>
</evidence>
<protein>
    <recommendedName>
        <fullName evidence="4">Secreted protein</fullName>
    </recommendedName>
</protein>
<dbReference type="EMBL" id="PNQX01000003">
    <property type="protein sequence ID" value="PMQ18836.1"/>
    <property type="molecule type" value="Genomic_DNA"/>
</dbReference>
<dbReference type="Proteomes" id="UP000235739">
    <property type="component" value="Unassembled WGS sequence"/>
</dbReference>
<sequence>MIVVKTSWKTRIGIGATAALSAMILALGSPAYATEGSAPPEPGQAESDIEYTPVKPTADKVFINGEPTDIAVMPGFDPTAPAVVIDDKGPVAVDDLSVVSADGLVSELSMVSITDRAALASCWTGWVAPGTGTWYTSNPGCSVIGISPSATAGYDWTVDFNSLGSACLQGRGYQARHLPGGGTAWDEYFAGLGCGGGGSFGGGTVSWGEVASTKVVKALSYSVPTGAAGMYQ</sequence>
<gene>
    <name evidence="2" type="ORF">CIK84_15730</name>
</gene>
<evidence type="ECO:0008006" key="4">
    <source>
        <dbReference type="Google" id="ProtNLM"/>
    </source>
</evidence>
<feature type="signal peptide" evidence="1">
    <location>
        <begin position="1"/>
        <end position="33"/>
    </location>
</feature>
<feature type="chain" id="PRO_5014679350" description="Secreted protein" evidence="1">
    <location>
        <begin position="34"/>
        <end position="232"/>
    </location>
</feature>
<dbReference type="AlphaFoldDB" id="A0A2N7RY64"/>
<evidence type="ECO:0000256" key="1">
    <source>
        <dbReference type="SAM" id="SignalP"/>
    </source>
</evidence>
<proteinExistence type="predicted"/>